<keyword evidence="6" id="KW-1185">Reference proteome</keyword>
<name>A0A6G1LDE0_9PEZI</name>
<dbReference type="Proteomes" id="UP000799436">
    <property type="component" value="Unassembled WGS sequence"/>
</dbReference>
<protein>
    <submittedName>
        <fullName evidence="5">Uncharacterized protein</fullName>
    </submittedName>
</protein>
<evidence type="ECO:0000313" key="5">
    <source>
        <dbReference type="EMBL" id="KAF2770907.1"/>
    </source>
</evidence>
<proteinExistence type="inferred from homology"/>
<dbReference type="AlphaFoldDB" id="A0A6G1LDE0"/>
<feature type="compositionally biased region" description="Basic residues" evidence="4">
    <location>
        <begin position="38"/>
        <end position="53"/>
    </location>
</feature>
<evidence type="ECO:0000256" key="2">
    <source>
        <dbReference type="ARBA" id="ARBA00009265"/>
    </source>
</evidence>
<keyword evidence="3" id="KW-0539">Nucleus</keyword>
<comment type="subcellular location">
    <subcellularLocation>
        <location evidence="1">Nucleus</location>
    </subcellularLocation>
</comment>
<accession>A0A6G1LDE0</accession>
<evidence type="ECO:0000256" key="4">
    <source>
        <dbReference type="SAM" id="MobiDB-lite"/>
    </source>
</evidence>
<comment type="similarity">
    <text evidence="2">Belongs to the NRDE2 family.</text>
</comment>
<dbReference type="PANTHER" id="PTHR13471:SF0">
    <property type="entry name" value="NUCLEAR EXOSOME REGULATOR NRDE2"/>
    <property type="match status" value="1"/>
</dbReference>
<evidence type="ECO:0000256" key="1">
    <source>
        <dbReference type="ARBA" id="ARBA00004123"/>
    </source>
</evidence>
<dbReference type="GO" id="GO:1902369">
    <property type="term" value="P:negative regulation of RNA catabolic process"/>
    <property type="evidence" value="ECO:0007669"/>
    <property type="project" value="TreeGrafter"/>
</dbReference>
<organism evidence="5 6">
    <name type="scientific">Teratosphaeria nubilosa</name>
    <dbReference type="NCBI Taxonomy" id="161662"/>
    <lineage>
        <taxon>Eukaryota</taxon>
        <taxon>Fungi</taxon>
        <taxon>Dikarya</taxon>
        <taxon>Ascomycota</taxon>
        <taxon>Pezizomycotina</taxon>
        <taxon>Dothideomycetes</taxon>
        <taxon>Dothideomycetidae</taxon>
        <taxon>Mycosphaerellales</taxon>
        <taxon>Teratosphaeriaceae</taxon>
        <taxon>Teratosphaeria</taxon>
    </lineage>
</organism>
<reference evidence="5" key="1">
    <citation type="journal article" date="2020" name="Stud. Mycol.">
        <title>101 Dothideomycetes genomes: a test case for predicting lifestyles and emergence of pathogens.</title>
        <authorList>
            <person name="Haridas S."/>
            <person name="Albert R."/>
            <person name="Binder M."/>
            <person name="Bloem J."/>
            <person name="Labutti K."/>
            <person name="Salamov A."/>
            <person name="Andreopoulos B."/>
            <person name="Baker S."/>
            <person name="Barry K."/>
            <person name="Bills G."/>
            <person name="Bluhm B."/>
            <person name="Cannon C."/>
            <person name="Castanera R."/>
            <person name="Culley D."/>
            <person name="Daum C."/>
            <person name="Ezra D."/>
            <person name="Gonzalez J."/>
            <person name="Henrissat B."/>
            <person name="Kuo A."/>
            <person name="Liang C."/>
            <person name="Lipzen A."/>
            <person name="Lutzoni F."/>
            <person name="Magnuson J."/>
            <person name="Mondo S."/>
            <person name="Nolan M."/>
            <person name="Ohm R."/>
            <person name="Pangilinan J."/>
            <person name="Park H.-J."/>
            <person name="Ramirez L."/>
            <person name="Alfaro M."/>
            <person name="Sun H."/>
            <person name="Tritt A."/>
            <person name="Yoshinaga Y."/>
            <person name="Zwiers L.-H."/>
            <person name="Turgeon B."/>
            <person name="Goodwin S."/>
            <person name="Spatafora J."/>
            <person name="Crous P."/>
            <person name="Grigoriev I."/>
        </authorList>
    </citation>
    <scope>NUCLEOTIDE SEQUENCE</scope>
    <source>
        <strain evidence="5">CBS 116005</strain>
    </source>
</reference>
<feature type="region of interest" description="Disordered" evidence="4">
    <location>
        <begin position="206"/>
        <end position="261"/>
    </location>
</feature>
<dbReference type="GO" id="GO:0031048">
    <property type="term" value="P:regulatory ncRNA-mediated heterochromatin formation"/>
    <property type="evidence" value="ECO:0007669"/>
    <property type="project" value="TreeGrafter"/>
</dbReference>
<evidence type="ECO:0000256" key="3">
    <source>
        <dbReference type="ARBA" id="ARBA00023242"/>
    </source>
</evidence>
<feature type="compositionally biased region" description="Basic and acidic residues" evidence="4">
    <location>
        <begin position="212"/>
        <end position="229"/>
    </location>
</feature>
<sequence>MSSIPKFGSFKPKEVTSKQRAEERPERQRDQRSASSSRKQHADHHRHGRRRHKNGSEEGRQHRTHHPDRREQSPSRLHKHEPDKAIIVPDETEESDLFMIDRRGDSKNVEFGSLHRYSVPAYHRFGHGRLVGAVQSIRLDRDQDTGKFAVLSTVTDKDRARVKRPLYSKQLATSERKFRLVAPVTTPSNELLQPESDFIALRPGLKRKRRSASPEHGHVVDYRSIEGKAKAPTSPSDSDLASGSGSGSEECGTGKHQTGVP</sequence>
<evidence type="ECO:0000313" key="6">
    <source>
        <dbReference type="Proteomes" id="UP000799436"/>
    </source>
</evidence>
<feature type="compositionally biased region" description="Low complexity" evidence="4">
    <location>
        <begin position="233"/>
        <end position="251"/>
    </location>
</feature>
<feature type="region of interest" description="Disordered" evidence="4">
    <location>
        <begin position="1"/>
        <end position="92"/>
    </location>
</feature>
<gene>
    <name evidence="5" type="ORF">EJ03DRAFT_349936</name>
</gene>
<dbReference type="PANTHER" id="PTHR13471">
    <property type="entry name" value="TETRATRICOPEPTIDE-LIKE HELICAL"/>
    <property type="match status" value="1"/>
</dbReference>
<dbReference type="InterPro" id="IPR013633">
    <property type="entry name" value="NRDE-2"/>
</dbReference>
<feature type="compositionally biased region" description="Basic and acidic residues" evidence="4">
    <location>
        <begin position="11"/>
        <end position="32"/>
    </location>
</feature>
<dbReference type="EMBL" id="ML995822">
    <property type="protein sequence ID" value="KAF2770907.1"/>
    <property type="molecule type" value="Genomic_DNA"/>
</dbReference>
<dbReference type="OrthoDB" id="297219at2759"/>
<dbReference type="GO" id="GO:0071013">
    <property type="term" value="C:catalytic step 2 spliceosome"/>
    <property type="evidence" value="ECO:0007669"/>
    <property type="project" value="TreeGrafter"/>
</dbReference>